<dbReference type="AlphaFoldDB" id="Q5NWW7"/>
<accession>Q5NWW7</accession>
<evidence type="ECO:0000313" key="1">
    <source>
        <dbReference type="EMBL" id="CAI10447.1"/>
    </source>
</evidence>
<dbReference type="EMBL" id="CR555307">
    <property type="protein sequence ID" value="CAI10447.1"/>
    <property type="molecule type" value="Genomic_DNA"/>
</dbReference>
<evidence type="ECO:0000313" key="2">
    <source>
        <dbReference type="Proteomes" id="UP000006552"/>
    </source>
</evidence>
<gene>
    <name evidence="1" type="ORF">p1B262</name>
</gene>
<dbReference type="Proteomes" id="UP000006552">
    <property type="component" value="Plasmid 1"/>
</dbReference>
<keyword evidence="2" id="KW-1185">Reference proteome</keyword>
<reference evidence="1 2" key="1">
    <citation type="journal article" date="2005" name="Arch. Microbiol.">
        <title>The genome sequence of an anaerobic aromatic-degrading denitrifying bacterium, strain EbN1.</title>
        <authorList>
            <person name="Rabus R."/>
            <person name="Kube M."/>
            <person name="Heider J."/>
            <person name="Beck A."/>
            <person name="Heitmann K."/>
            <person name="Widdel F."/>
            <person name="Reinhardt R."/>
        </authorList>
    </citation>
    <scope>NUCLEOTIDE SEQUENCE [LARGE SCALE GENOMIC DNA]</scope>
    <source>
        <strain evidence="1 2">EbN1</strain>
        <plasmid evidence="2">Plasmid pAzo1</plasmid>
    </source>
</reference>
<proteinExistence type="predicted"/>
<geneLocation type="plasmid" evidence="2">
    <name>pAzo1</name>
</geneLocation>
<keyword evidence="1" id="KW-0614">Plasmid</keyword>
<sequence length="179" mass="19587">MRFDDFFRSGNLQPKTNELPYLFLCLQEKAPRSPTDTAAVSAAISLKKELPRTRAGADIWYTISTTSVADVLLVVLPLRWARWRRPSTYTRHQSSMLSLLVTAPEPGGATTPGTNSWRQSSAPSLMVAAPASGGVMTPDTDTLHQPSMRSLVDCSCAGQDDGTRHPLFYSVRFKALSDA</sequence>
<name>Q5NWW7_AROAE</name>
<dbReference type="HOGENOM" id="CLU_1500564_0_0_4"/>
<organism evidence="1 2">
    <name type="scientific">Aromatoleum aromaticum (strain DSM 19018 / LMG 30748 / EbN1)</name>
    <name type="common">Azoarcus sp. (strain EbN1)</name>
    <dbReference type="NCBI Taxonomy" id="76114"/>
    <lineage>
        <taxon>Bacteria</taxon>
        <taxon>Pseudomonadati</taxon>
        <taxon>Pseudomonadota</taxon>
        <taxon>Betaproteobacteria</taxon>
        <taxon>Rhodocyclales</taxon>
        <taxon>Rhodocyclaceae</taxon>
        <taxon>Aromatoleum</taxon>
    </lineage>
</organism>
<protein>
    <submittedName>
        <fullName evidence="1">Uncharacterized protein</fullName>
    </submittedName>
</protein>
<dbReference type="KEGG" id="eba:p1B262"/>